<gene>
    <name evidence="1" type="ORF">EKH77_04220</name>
</gene>
<protein>
    <submittedName>
        <fullName evidence="1">Uncharacterized protein</fullName>
    </submittedName>
</protein>
<dbReference type="RefSeq" id="WP_126913088.1">
    <property type="nucleotide sequence ID" value="NZ_CP034587.1"/>
</dbReference>
<reference evidence="1 2" key="1">
    <citation type="submission" date="2018-12" db="EMBL/GenBank/DDBJ databases">
        <title>The whole draft genome of Streptomyce luteoverticillatus CGMCC 15060.</title>
        <authorList>
            <person name="Feng Z."/>
            <person name="Chen G."/>
            <person name="Zhang J."/>
            <person name="Zhu H."/>
            <person name="Yu X."/>
            <person name="Zhang W."/>
            <person name="Zhang X."/>
        </authorList>
    </citation>
    <scope>NUCLEOTIDE SEQUENCE [LARGE SCALE GENOMIC DNA]</scope>
    <source>
        <strain evidence="1 2">CGMCC 15060</strain>
    </source>
</reference>
<accession>A0A3Q9FUK4</accession>
<organism evidence="1 2">
    <name type="scientific">Streptomyces luteoverticillatus</name>
    <name type="common">Streptoverticillium luteoverticillatus</name>
    <dbReference type="NCBI Taxonomy" id="66425"/>
    <lineage>
        <taxon>Bacteria</taxon>
        <taxon>Bacillati</taxon>
        <taxon>Actinomycetota</taxon>
        <taxon>Actinomycetes</taxon>
        <taxon>Kitasatosporales</taxon>
        <taxon>Streptomycetaceae</taxon>
        <taxon>Streptomyces</taxon>
    </lineage>
</organism>
<dbReference type="OrthoDB" id="5195936at2"/>
<dbReference type="Proteomes" id="UP000267900">
    <property type="component" value="Chromosome"/>
</dbReference>
<keyword evidence="2" id="KW-1185">Reference proteome</keyword>
<evidence type="ECO:0000313" key="2">
    <source>
        <dbReference type="Proteomes" id="UP000267900"/>
    </source>
</evidence>
<sequence>MIEHLSFTQMMVELLTRPRPMDYRCRELAGRIITYDVRITWWFSAVGTKSPSHSEGDLLDLLEVLLEQHERLETAWESFKTDALSRDQLVTVMQAVHDAVRKHVDELPDQPWS</sequence>
<dbReference type="EMBL" id="CP034587">
    <property type="protein sequence ID" value="AZQ70523.1"/>
    <property type="molecule type" value="Genomic_DNA"/>
</dbReference>
<name>A0A3Q9FUK4_STRLT</name>
<proteinExistence type="predicted"/>
<dbReference type="AlphaFoldDB" id="A0A3Q9FUK4"/>
<evidence type="ECO:0000313" key="1">
    <source>
        <dbReference type="EMBL" id="AZQ70523.1"/>
    </source>
</evidence>